<evidence type="ECO:0000256" key="3">
    <source>
        <dbReference type="SAM" id="MobiDB-lite"/>
    </source>
</evidence>
<comment type="caution">
    <text evidence="4">The sequence shown here is derived from an EMBL/GenBank/DDBJ whole genome shotgun (WGS) entry which is preliminary data.</text>
</comment>
<dbReference type="InterPro" id="IPR000884">
    <property type="entry name" value="TSP1_rpt"/>
</dbReference>
<dbReference type="Pfam" id="PF00090">
    <property type="entry name" value="TSP_1"/>
    <property type="match status" value="1"/>
</dbReference>
<protein>
    <submittedName>
        <fullName evidence="4">Uncharacterized protein</fullName>
    </submittedName>
</protein>
<keyword evidence="2" id="KW-0964">Secreted</keyword>
<dbReference type="Proteomes" id="UP001168821">
    <property type="component" value="Unassembled WGS sequence"/>
</dbReference>
<evidence type="ECO:0000313" key="5">
    <source>
        <dbReference type="Proteomes" id="UP001168821"/>
    </source>
</evidence>
<dbReference type="SUPFAM" id="SSF82895">
    <property type="entry name" value="TSP-1 type 1 repeat"/>
    <property type="match status" value="1"/>
</dbReference>
<comment type="subcellular location">
    <subcellularLocation>
        <location evidence="1">Secreted</location>
    </subcellularLocation>
</comment>
<organism evidence="4 5">
    <name type="scientific">Zophobas morio</name>
    <dbReference type="NCBI Taxonomy" id="2755281"/>
    <lineage>
        <taxon>Eukaryota</taxon>
        <taxon>Metazoa</taxon>
        <taxon>Ecdysozoa</taxon>
        <taxon>Arthropoda</taxon>
        <taxon>Hexapoda</taxon>
        <taxon>Insecta</taxon>
        <taxon>Pterygota</taxon>
        <taxon>Neoptera</taxon>
        <taxon>Endopterygota</taxon>
        <taxon>Coleoptera</taxon>
        <taxon>Polyphaga</taxon>
        <taxon>Cucujiformia</taxon>
        <taxon>Tenebrionidae</taxon>
        <taxon>Zophobas</taxon>
    </lineage>
</organism>
<feature type="region of interest" description="Disordered" evidence="3">
    <location>
        <begin position="25"/>
        <end position="52"/>
    </location>
</feature>
<dbReference type="InterPro" id="IPR050439">
    <property type="entry name" value="ADAMTS_ADAMTS-like"/>
</dbReference>
<dbReference type="PRINTS" id="PR01705">
    <property type="entry name" value="TSP1REPEAT"/>
</dbReference>
<dbReference type="InterPro" id="IPR036383">
    <property type="entry name" value="TSP1_rpt_sf"/>
</dbReference>
<evidence type="ECO:0000313" key="4">
    <source>
        <dbReference type="EMBL" id="KAJ3657379.1"/>
    </source>
</evidence>
<sequence>MTCVLQSRGVENNLTMAEVPVEVPITSDDDSEQELSSQLQEVDGRAGGWSPWSDWSSCSRSCDGGVSHQLRTCRTGSCRGEHVRYKICNMQVGHFARLTLMMATLISNVVTAA</sequence>
<dbReference type="SMART" id="SM00209">
    <property type="entry name" value="TSP1"/>
    <property type="match status" value="1"/>
</dbReference>
<evidence type="ECO:0000256" key="1">
    <source>
        <dbReference type="ARBA" id="ARBA00004613"/>
    </source>
</evidence>
<dbReference type="GO" id="GO:0006508">
    <property type="term" value="P:proteolysis"/>
    <property type="evidence" value="ECO:0007669"/>
    <property type="project" value="TreeGrafter"/>
</dbReference>
<dbReference type="PANTHER" id="PTHR13723">
    <property type="entry name" value="ADAMTS A DISINTEGRIN AND METALLOPROTEASE WITH THROMBOSPONDIN MOTIFS PROTEASE"/>
    <property type="match status" value="1"/>
</dbReference>
<reference evidence="4" key="1">
    <citation type="journal article" date="2023" name="G3 (Bethesda)">
        <title>Whole genome assemblies of Zophobas morio and Tenebrio molitor.</title>
        <authorList>
            <person name="Kaur S."/>
            <person name="Stinson S.A."/>
            <person name="diCenzo G.C."/>
        </authorList>
    </citation>
    <scope>NUCLEOTIDE SEQUENCE</scope>
    <source>
        <strain evidence="4">QUZm001</strain>
    </source>
</reference>
<keyword evidence="5" id="KW-1185">Reference proteome</keyword>
<dbReference type="EMBL" id="JALNTZ010000003">
    <property type="protein sequence ID" value="KAJ3657379.1"/>
    <property type="molecule type" value="Genomic_DNA"/>
</dbReference>
<dbReference type="GO" id="GO:0004222">
    <property type="term" value="F:metalloendopeptidase activity"/>
    <property type="evidence" value="ECO:0007669"/>
    <property type="project" value="TreeGrafter"/>
</dbReference>
<dbReference type="GO" id="GO:0030198">
    <property type="term" value="P:extracellular matrix organization"/>
    <property type="evidence" value="ECO:0007669"/>
    <property type="project" value="TreeGrafter"/>
</dbReference>
<dbReference type="GO" id="GO:0031012">
    <property type="term" value="C:extracellular matrix"/>
    <property type="evidence" value="ECO:0007669"/>
    <property type="project" value="TreeGrafter"/>
</dbReference>
<dbReference type="GO" id="GO:0005576">
    <property type="term" value="C:extracellular region"/>
    <property type="evidence" value="ECO:0007669"/>
    <property type="project" value="UniProtKB-SubCell"/>
</dbReference>
<dbReference type="PANTHER" id="PTHR13723:SF281">
    <property type="entry name" value="PAPILIN"/>
    <property type="match status" value="1"/>
</dbReference>
<gene>
    <name evidence="4" type="ORF">Zmor_009188</name>
</gene>
<dbReference type="PROSITE" id="PS50092">
    <property type="entry name" value="TSP1"/>
    <property type="match status" value="1"/>
</dbReference>
<proteinExistence type="predicted"/>
<dbReference type="Gene3D" id="2.20.100.10">
    <property type="entry name" value="Thrombospondin type-1 (TSP1) repeat"/>
    <property type="match status" value="1"/>
</dbReference>
<dbReference type="AlphaFoldDB" id="A0AA38IM31"/>
<accession>A0AA38IM31</accession>
<evidence type="ECO:0000256" key="2">
    <source>
        <dbReference type="ARBA" id="ARBA00022525"/>
    </source>
</evidence>
<name>A0AA38IM31_9CUCU</name>